<dbReference type="GO" id="GO:0070682">
    <property type="term" value="P:proteasome regulatory particle assembly"/>
    <property type="evidence" value="ECO:0007669"/>
    <property type="project" value="InterPro"/>
</dbReference>
<dbReference type="OrthoDB" id="548474at2759"/>
<feature type="coiled-coil region" evidence="1">
    <location>
        <begin position="14"/>
        <end position="51"/>
    </location>
</feature>
<feature type="non-terminal residue" evidence="2">
    <location>
        <position position="93"/>
    </location>
</feature>
<name>A0A2H3JWI5_WOLCO</name>
<protein>
    <submittedName>
        <fullName evidence="2">Uncharacterized protein</fullName>
    </submittedName>
</protein>
<dbReference type="Proteomes" id="UP000218811">
    <property type="component" value="Unassembled WGS sequence"/>
</dbReference>
<dbReference type="InterPro" id="IPR038966">
    <property type="entry name" value="TMA17"/>
</dbReference>
<dbReference type="PANTHER" id="PTHR40422:SF1">
    <property type="entry name" value="TRANSLATION MACHINERY-ASSOCIATED PROTEIN 17"/>
    <property type="match status" value="1"/>
</dbReference>
<reference evidence="2 3" key="1">
    <citation type="journal article" date="2012" name="Science">
        <title>The Paleozoic origin of enzymatic lignin decomposition reconstructed from 31 fungal genomes.</title>
        <authorList>
            <person name="Floudas D."/>
            <person name="Binder M."/>
            <person name="Riley R."/>
            <person name="Barry K."/>
            <person name="Blanchette R.A."/>
            <person name="Henrissat B."/>
            <person name="Martinez A.T."/>
            <person name="Otillar R."/>
            <person name="Spatafora J.W."/>
            <person name="Yadav J.S."/>
            <person name="Aerts A."/>
            <person name="Benoit I."/>
            <person name="Boyd A."/>
            <person name="Carlson A."/>
            <person name="Copeland A."/>
            <person name="Coutinho P.M."/>
            <person name="de Vries R.P."/>
            <person name="Ferreira P."/>
            <person name="Findley K."/>
            <person name="Foster B."/>
            <person name="Gaskell J."/>
            <person name="Glotzer D."/>
            <person name="Gorecki P."/>
            <person name="Heitman J."/>
            <person name="Hesse C."/>
            <person name="Hori C."/>
            <person name="Igarashi K."/>
            <person name="Jurgens J.A."/>
            <person name="Kallen N."/>
            <person name="Kersten P."/>
            <person name="Kohler A."/>
            <person name="Kuees U."/>
            <person name="Kumar T.K.A."/>
            <person name="Kuo A."/>
            <person name="LaButti K."/>
            <person name="Larrondo L.F."/>
            <person name="Lindquist E."/>
            <person name="Ling A."/>
            <person name="Lombard V."/>
            <person name="Lucas S."/>
            <person name="Lundell T."/>
            <person name="Martin R."/>
            <person name="McLaughlin D.J."/>
            <person name="Morgenstern I."/>
            <person name="Morin E."/>
            <person name="Murat C."/>
            <person name="Nagy L.G."/>
            <person name="Nolan M."/>
            <person name="Ohm R.A."/>
            <person name="Patyshakuliyeva A."/>
            <person name="Rokas A."/>
            <person name="Ruiz-Duenas F.J."/>
            <person name="Sabat G."/>
            <person name="Salamov A."/>
            <person name="Samejima M."/>
            <person name="Schmutz J."/>
            <person name="Slot J.C."/>
            <person name="St John F."/>
            <person name="Stenlid J."/>
            <person name="Sun H."/>
            <person name="Sun S."/>
            <person name="Syed K."/>
            <person name="Tsang A."/>
            <person name="Wiebenga A."/>
            <person name="Young D."/>
            <person name="Pisabarro A."/>
            <person name="Eastwood D.C."/>
            <person name="Martin F."/>
            <person name="Cullen D."/>
            <person name="Grigoriev I.V."/>
            <person name="Hibbett D.S."/>
        </authorList>
    </citation>
    <scope>NUCLEOTIDE SEQUENCE [LARGE SCALE GENOMIC DNA]</scope>
    <source>
        <strain evidence="2 3">MD-104</strain>
    </source>
</reference>
<dbReference type="GO" id="GO:0030674">
    <property type="term" value="F:protein-macromolecule adaptor activity"/>
    <property type="evidence" value="ECO:0007669"/>
    <property type="project" value="TreeGrafter"/>
</dbReference>
<dbReference type="OMA" id="RITILQM"/>
<dbReference type="STRING" id="742152.A0A2H3JWI5"/>
<keyword evidence="3" id="KW-1185">Reference proteome</keyword>
<keyword evidence="1" id="KW-0175">Coiled coil</keyword>
<accession>A0A2H3JWI5</accession>
<dbReference type="AlphaFoldDB" id="A0A2H3JWI5"/>
<dbReference type="EMBL" id="KB468113">
    <property type="protein sequence ID" value="PCH41084.1"/>
    <property type="molecule type" value="Genomic_DNA"/>
</dbReference>
<evidence type="ECO:0000313" key="3">
    <source>
        <dbReference type="Proteomes" id="UP000218811"/>
    </source>
</evidence>
<dbReference type="PANTHER" id="PTHR40422">
    <property type="entry name" value="TRANSLATION MACHINERY-ASSOCIATED PROTEIN 17"/>
    <property type="match status" value="1"/>
</dbReference>
<sequence>MDYRPRYTQPFTLAEAVRLDVETITEEISRLQNSLSHLKRTQEELQEAASATQDPEFSQAIEENALVIGSQTERISMLRMALTEKGIHVGSHY</sequence>
<gene>
    <name evidence="2" type="ORF">WOLCODRAFT_40572</name>
</gene>
<organism evidence="2 3">
    <name type="scientific">Wolfiporia cocos (strain MD-104)</name>
    <name type="common">Brown rot fungus</name>
    <dbReference type="NCBI Taxonomy" id="742152"/>
    <lineage>
        <taxon>Eukaryota</taxon>
        <taxon>Fungi</taxon>
        <taxon>Dikarya</taxon>
        <taxon>Basidiomycota</taxon>
        <taxon>Agaricomycotina</taxon>
        <taxon>Agaricomycetes</taxon>
        <taxon>Polyporales</taxon>
        <taxon>Phaeolaceae</taxon>
        <taxon>Wolfiporia</taxon>
    </lineage>
</organism>
<evidence type="ECO:0000256" key="1">
    <source>
        <dbReference type="SAM" id="Coils"/>
    </source>
</evidence>
<evidence type="ECO:0000313" key="2">
    <source>
        <dbReference type="EMBL" id="PCH41084.1"/>
    </source>
</evidence>
<proteinExistence type="predicted"/>